<evidence type="ECO:0000313" key="2">
    <source>
        <dbReference type="Proteomes" id="UP000001055"/>
    </source>
</evidence>
<evidence type="ECO:0000313" key="1">
    <source>
        <dbReference type="EMBL" id="EAT91276.1"/>
    </source>
</evidence>
<dbReference type="AlphaFoldDB" id="Q0V2Y7"/>
<dbReference type="HOGENOM" id="CLU_3260754_0_0_1"/>
<protein>
    <submittedName>
        <fullName evidence="1">Uncharacterized protein</fullName>
    </submittedName>
</protein>
<dbReference type="Proteomes" id="UP000001055">
    <property type="component" value="Unassembled WGS sequence"/>
</dbReference>
<proteinExistence type="predicted"/>
<accession>Q0V2Y7</accession>
<reference evidence="2" key="1">
    <citation type="journal article" date="2007" name="Plant Cell">
        <title>Dothideomycete-plant interactions illuminated by genome sequencing and EST analysis of the wheat pathogen Stagonospora nodorum.</title>
        <authorList>
            <person name="Hane J.K."/>
            <person name="Lowe R.G."/>
            <person name="Solomon P.S."/>
            <person name="Tan K.C."/>
            <person name="Schoch C.L."/>
            <person name="Spatafora J.W."/>
            <person name="Crous P.W."/>
            <person name="Kodira C."/>
            <person name="Birren B.W."/>
            <person name="Galagan J.E."/>
            <person name="Torriani S.F."/>
            <person name="McDonald B.A."/>
            <person name="Oliver R.P."/>
        </authorList>
    </citation>
    <scope>NUCLEOTIDE SEQUENCE [LARGE SCALE GENOMIC DNA]</scope>
    <source>
        <strain evidence="2">SN15 / ATCC MYA-4574 / FGSC 10173</strain>
    </source>
</reference>
<dbReference type="RefSeq" id="XP_001792263.1">
    <property type="nucleotide sequence ID" value="XM_001792211.1"/>
</dbReference>
<dbReference type="EMBL" id="CH445326">
    <property type="protein sequence ID" value="EAT91276.1"/>
    <property type="molecule type" value="Genomic_DNA"/>
</dbReference>
<dbReference type="KEGG" id="pno:SNOG_01627"/>
<name>Q0V2Y7_PHANO</name>
<dbReference type="InParanoid" id="Q0V2Y7"/>
<gene>
    <name evidence="1" type="ORF">SNOG_01627</name>
</gene>
<organism evidence="1 2">
    <name type="scientific">Phaeosphaeria nodorum (strain SN15 / ATCC MYA-4574 / FGSC 10173)</name>
    <name type="common">Glume blotch fungus</name>
    <name type="synonym">Parastagonospora nodorum</name>
    <dbReference type="NCBI Taxonomy" id="321614"/>
    <lineage>
        <taxon>Eukaryota</taxon>
        <taxon>Fungi</taxon>
        <taxon>Dikarya</taxon>
        <taxon>Ascomycota</taxon>
        <taxon>Pezizomycotina</taxon>
        <taxon>Dothideomycetes</taxon>
        <taxon>Pleosporomycetidae</taxon>
        <taxon>Pleosporales</taxon>
        <taxon>Pleosporineae</taxon>
        <taxon>Phaeosphaeriaceae</taxon>
        <taxon>Parastagonospora</taxon>
    </lineage>
</organism>
<sequence>MAHVDDVASGEYSTTCAETLQSIAHQNPPAIVSAIVDFSTMP</sequence>
<dbReference type="GeneID" id="5969108"/>